<proteinExistence type="inferred from homology"/>
<feature type="transmembrane region" description="Helical" evidence="9">
    <location>
        <begin position="349"/>
        <end position="371"/>
    </location>
</feature>
<keyword evidence="4" id="KW-1003">Cell membrane</keyword>
<feature type="transmembrane region" description="Helical" evidence="9">
    <location>
        <begin position="317"/>
        <end position="343"/>
    </location>
</feature>
<dbReference type="CDD" id="cd06261">
    <property type="entry name" value="TM_PBP2"/>
    <property type="match status" value="1"/>
</dbReference>
<evidence type="ECO:0000256" key="9">
    <source>
        <dbReference type="RuleBase" id="RU363032"/>
    </source>
</evidence>
<evidence type="ECO:0000256" key="5">
    <source>
        <dbReference type="ARBA" id="ARBA00022692"/>
    </source>
</evidence>
<keyword evidence="3 9" id="KW-0813">Transport</keyword>
<gene>
    <name evidence="11" type="ORF">M8523_32350</name>
</gene>
<evidence type="ECO:0000256" key="4">
    <source>
        <dbReference type="ARBA" id="ARBA00022475"/>
    </source>
</evidence>
<dbReference type="RefSeq" id="WP_282588978.1">
    <property type="nucleotide sequence ID" value="NZ_JAMOIM010000056.1"/>
</dbReference>
<dbReference type="NCBIfam" id="TIGR01726">
    <property type="entry name" value="HEQRo_perm_3TM"/>
    <property type="match status" value="1"/>
</dbReference>
<sequence>MIPMLKNQKVRNTVQQVLFVGGLAGLVLCGILIARKNLAAQGMTAGFDFLWKSTGWDVNFSLLPASANDPYWWFFLIGILNTLFLGTTGLVLATVFGTIVGLARTSKNELANLLGRTYVDIFRNIPIILQLFFWFAIITHLPAPRAARGVAGFVLSSRGFYLPIPNVAAPAFVAAAFALIAAIALPIWLGRTSQLQRPFGERGTIQLAATAVALALAVVILLVGHASGTPFLDIPALQGLNLRGGLRVSPEFTALSIAMAIYGGSYIGEIVRGGFLSVGKGQVEAANALGLSGWQIFSLIRLPLAMRAMLPILTNQYVWLIKATTLGIAVGFTDFFMIVALAINHAGQTIESIGILMGGFLAINLSLAAIFNRINKAIALKGNQLRGQE</sequence>
<comment type="similarity">
    <text evidence="2">Belongs to the binding-protein-dependent transport system permease family. HisMQ subfamily.</text>
</comment>
<keyword evidence="8 9" id="KW-0472">Membrane</keyword>
<dbReference type="PANTHER" id="PTHR30614:SF37">
    <property type="entry name" value="AMINO-ACID ABC TRANSPORTER PERMEASE PROTEIN YHDX-RELATED"/>
    <property type="match status" value="1"/>
</dbReference>
<evidence type="ECO:0000259" key="10">
    <source>
        <dbReference type="PROSITE" id="PS50928"/>
    </source>
</evidence>
<dbReference type="SUPFAM" id="SSF161098">
    <property type="entry name" value="MetI-like"/>
    <property type="match status" value="1"/>
</dbReference>
<name>A0AA42CNC1_9HYPH</name>
<keyword evidence="6" id="KW-0029">Amino-acid transport</keyword>
<evidence type="ECO:0000313" key="12">
    <source>
        <dbReference type="Proteomes" id="UP001165667"/>
    </source>
</evidence>
<dbReference type="AlphaFoldDB" id="A0AA42CNC1"/>
<feature type="domain" description="ABC transmembrane type-1" evidence="10">
    <location>
        <begin position="79"/>
        <end position="371"/>
    </location>
</feature>
<reference evidence="11" key="1">
    <citation type="submission" date="2022-05" db="EMBL/GenBank/DDBJ databases">
        <authorList>
            <person name="Pankratov T."/>
        </authorList>
    </citation>
    <scope>NUCLEOTIDE SEQUENCE</scope>
    <source>
        <strain evidence="11">BP6-180914</strain>
    </source>
</reference>
<dbReference type="Gene3D" id="1.10.3720.10">
    <property type="entry name" value="MetI-like"/>
    <property type="match status" value="2"/>
</dbReference>
<dbReference type="InterPro" id="IPR010065">
    <property type="entry name" value="AA_ABC_transptr_permease_3TM"/>
</dbReference>
<dbReference type="PROSITE" id="PS50928">
    <property type="entry name" value="ABC_TM1"/>
    <property type="match status" value="1"/>
</dbReference>
<dbReference type="GO" id="GO:0043190">
    <property type="term" value="C:ATP-binding cassette (ABC) transporter complex"/>
    <property type="evidence" value="ECO:0007669"/>
    <property type="project" value="InterPro"/>
</dbReference>
<dbReference type="InterPro" id="IPR000515">
    <property type="entry name" value="MetI-like"/>
</dbReference>
<evidence type="ECO:0000256" key="1">
    <source>
        <dbReference type="ARBA" id="ARBA00004429"/>
    </source>
</evidence>
<organism evidence="11 12">
    <name type="scientific">Lichenifustis flavocetrariae</name>
    <dbReference type="NCBI Taxonomy" id="2949735"/>
    <lineage>
        <taxon>Bacteria</taxon>
        <taxon>Pseudomonadati</taxon>
        <taxon>Pseudomonadota</taxon>
        <taxon>Alphaproteobacteria</taxon>
        <taxon>Hyphomicrobiales</taxon>
        <taxon>Lichenihabitantaceae</taxon>
        <taxon>Lichenifustis</taxon>
    </lineage>
</organism>
<dbReference type="PANTHER" id="PTHR30614">
    <property type="entry name" value="MEMBRANE COMPONENT OF AMINO ACID ABC TRANSPORTER"/>
    <property type="match status" value="1"/>
</dbReference>
<keyword evidence="7 9" id="KW-1133">Transmembrane helix</keyword>
<evidence type="ECO:0000256" key="7">
    <source>
        <dbReference type="ARBA" id="ARBA00022989"/>
    </source>
</evidence>
<dbReference type="InterPro" id="IPR043429">
    <property type="entry name" value="ArtM/GltK/GlnP/TcyL/YhdX-like"/>
</dbReference>
<evidence type="ECO:0000256" key="8">
    <source>
        <dbReference type="ARBA" id="ARBA00023136"/>
    </source>
</evidence>
<dbReference type="InterPro" id="IPR035906">
    <property type="entry name" value="MetI-like_sf"/>
</dbReference>
<dbReference type="EMBL" id="JAMOIM010000056">
    <property type="protein sequence ID" value="MCW6512601.1"/>
    <property type="molecule type" value="Genomic_DNA"/>
</dbReference>
<comment type="subcellular location">
    <subcellularLocation>
        <location evidence="1">Cell inner membrane</location>
        <topology evidence="1">Multi-pass membrane protein</topology>
    </subcellularLocation>
    <subcellularLocation>
        <location evidence="9">Cell membrane</location>
        <topology evidence="9">Multi-pass membrane protein</topology>
    </subcellularLocation>
</comment>
<feature type="transmembrane region" description="Helical" evidence="9">
    <location>
        <begin position="124"/>
        <end position="147"/>
    </location>
</feature>
<evidence type="ECO:0000313" key="11">
    <source>
        <dbReference type="EMBL" id="MCW6512601.1"/>
    </source>
</evidence>
<dbReference type="GO" id="GO:0006865">
    <property type="term" value="P:amino acid transport"/>
    <property type="evidence" value="ECO:0007669"/>
    <property type="project" value="UniProtKB-KW"/>
</dbReference>
<feature type="transmembrane region" description="Helical" evidence="9">
    <location>
        <begin position="210"/>
        <end position="232"/>
    </location>
</feature>
<feature type="transmembrane region" description="Helical" evidence="9">
    <location>
        <begin position="71"/>
        <end position="103"/>
    </location>
</feature>
<keyword evidence="12" id="KW-1185">Reference proteome</keyword>
<evidence type="ECO:0000256" key="2">
    <source>
        <dbReference type="ARBA" id="ARBA00010072"/>
    </source>
</evidence>
<dbReference type="Pfam" id="PF00528">
    <property type="entry name" value="BPD_transp_1"/>
    <property type="match status" value="1"/>
</dbReference>
<keyword evidence="5 9" id="KW-0812">Transmembrane</keyword>
<feature type="transmembrane region" description="Helical" evidence="9">
    <location>
        <begin position="12"/>
        <end position="34"/>
    </location>
</feature>
<evidence type="ECO:0000256" key="3">
    <source>
        <dbReference type="ARBA" id="ARBA00022448"/>
    </source>
</evidence>
<evidence type="ECO:0000256" key="6">
    <source>
        <dbReference type="ARBA" id="ARBA00022970"/>
    </source>
</evidence>
<protein>
    <submittedName>
        <fullName evidence="11">ABC transporter permease subunit</fullName>
    </submittedName>
</protein>
<dbReference type="Proteomes" id="UP001165667">
    <property type="component" value="Unassembled WGS sequence"/>
</dbReference>
<feature type="transmembrane region" description="Helical" evidence="9">
    <location>
        <begin position="167"/>
        <end position="189"/>
    </location>
</feature>
<accession>A0AA42CNC1</accession>
<dbReference type="GO" id="GO:0022857">
    <property type="term" value="F:transmembrane transporter activity"/>
    <property type="evidence" value="ECO:0007669"/>
    <property type="project" value="InterPro"/>
</dbReference>
<comment type="caution">
    <text evidence="11">The sequence shown here is derived from an EMBL/GenBank/DDBJ whole genome shotgun (WGS) entry which is preliminary data.</text>
</comment>
<feature type="transmembrane region" description="Helical" evidence="9">
    <location>
        <begin position="252"/>
        <end position="271"/>
    </location>
</feature>